<feature type="region of interest" description="Disordered" evidence="1">
    <location>
        <begin position="1"/>
        <end position="64"/>
    </location>
</feature>
<comment type="caution">
    <text evidence="2">The sequence shown here is derived from an EMBL/GenBank/DDBJ whole genome shotgun (WGS) entry which is preliminary data.</text>
</comment>
<evidence type="ECO:0000313" key="2">
    <source>
        <dbReference type="EMBL" id="TGZ31905.1"/>
    </source>
</evidence>
<organism evidence="2 3">
    <name type="scientific">Temnothorax longispinosus</name>
    <dbReference type="NCBI Taxonomy" id="300112"/>
    <lineage>
        <taxon>Eukaryota</taxon>
        <taxon>Metazoa</taxon>
        <taxon>Ecdysozoa</taxon>
        <taxon>Arthropoda</taxon>
        <taxon>Hexapoda</taxon>
        <taxon>Insecta</taxon>
        <taxon>Pterygota</taxon>
        <taxon>Neoptera</taxon>
        <taxon>Endopterygota</taxon>
        <taxon>Hymenoptera</taxon>
        <taxon>Apocrita</taxon>
        <taxon>Aculeata</taxon>
        <taxon>Formicoidea</taxon>
        <taxon>Formicidae</taxon>
        <taxon>Myrmicinae</taxon>
        <taxon>Temnothorax</taxon>
    </lineage>
</organism>
<dbReference type="AlphaFoldDB" id="A0A4S2J9E6"/>
<proteinExistence type="predicted"/>
<gene>
    <name evidence="2" type="ORF">DBV15_01169</name>
</gene>
<keyword evidence="3" id="KW-1185">Reference proteome</keyword>
<reference evidence="2 3" key="1">
    <citation type="journal article" date="2019" name="Philos. Trans. R. Soc. Lond., B, Biol. Sci.">
        <title>Ant behaviour and brain gene expression of defending hosts depend on the ecological success of the intruding social parasite.</title>
        <authorList>
            <person name="Kaur R."/>
            <person name="Stoldt M."/>
            <person name="Jongepier E."/>
            <person name="Feldmeyer B."/>
            <person name="Menzel F."/>
            <person name="Bornberg-Bauer E."/>
            <person name="Foitzik S."/>
        </authorList>
    </citation>
    <scope>NUCLEOTIDE SEQUENCE [LARGE SCALE GENOMIC DNA]</scope>
    <source>
        <tissue evidence="2">Whole body</tissue>
    </source>
</reference>
<protein>
    <submittedName>
        <fullName evidence="2">Bullous pemphigoid antigen 1</fullName>
    </submittedName>
</protein>
<evidence type="ECO:0000313" key="3">
    <source>
        <dbReference type="Proteomes" id="UP000310200"/>
    </source>
</evidence>
<dbReference type="Proteomes" id="UP000310200">
    <property type="component" value="Unassembled WGS sequence"/>
</dbReference>
<accession>A0A4S2J9E6</accession>
<dbReference type="EMBL" id="QBLH01003980">
    <property type="protein sequence ID" value="TGZ31905.1"/>
    <property type="molecule type" value="Genomic_DNA"/>
</dbReference>
<sequence length="102" mass="11248">MSKVPVTNVHIARTESRALPKKSESEDGRRGRLASRRGRDRSRVPHGTKSAQSKRTGTPRAHTLSFSIKGSPSLIVNFLLFFCAAELATQVSFPKSMLHSET</sequence>
<evidence type="ECO:0000256" key="1">
    <source>
        <dbReference type="SAM" id="MobiDB-lite"/>
    </source>
</evidence>
<feature type="compositionally biased region" description="Basic and acidic residues" evidence="1">
    <location>
        <begin position="12"/>
        <end position="30"/>
    </location>
</feature>
<feature type="compositionally biased region" description="Basic residues" evidence="1">
    <location>
        <begin position="31"/>
        <end position="46"/>
    </location>
</feature>
<name>A0A4S2J9E6_9HYME</name>